<dbReference type="InterPro" id="IPR005982">
    <property type="entry name" value="Thioredox_Rdtase"/>
</dbReference>
<name>A0A3G9IEQ2_9ACTN</name>
<dbReference type="Proteomes" id="UP000271573">
    <property type="component" value="Chromosome"/>
</dbReference>
<proteinExistence type="inferred from homology"/>
<dbReference type="InterPro" id="IPR008255">
    <property type="entry name" value="Pyr_nucl-diS_OxRdtase_2_AS"/>
</dbReference>
<organism evidence="10 11">
    <name type="scientific">Nocardioides baekrokdamisoli</name>
    <dbReference type="NCBI Taxonomy" id="1804624"/>
    <lineage>
        <taxon>Bacteria</taxon>
        <taxon>Bacillati</taxon>
        <taxon>Actinomycetota</taxon>
        <taxon>Actinomycetes</taxon>
        <taxon>Propionibacteriales</taxon>
        <taxon>Nocardioidaceae</taxon>
        <taxon>Nocardioides</taxon>
    </lineage>
</organism>
<dbReference type="PRINTS" id="PR00368">
    <property type="entry name" value="FADPNR"/>
</dbReference>
<dbReference type="KEGG" id="nbe:Back2_16840"/>
<dbReference type="EC" id="1.8.1.9" evidence="7"/>
<evidence type="ECO:0000256" key="4">
    <source>
        <dbReference type="ARBA" id="ARBA00023157"/>
    </source>
</evidence>
<evidence type="ECO:0000313" key="11">
    <source>
        <dbReference type="Proteomes" id="UP000271573"/>
    </source>
</evidence>
<keyword evidence="1 7" id="KW-0285">Flavoprotein</keyword>
<evidence type="ECO:0000259" key="9">
    <source>
        <dbReference type="Pfam" id="PF07992"/>
    </source>
</evidence>
<dbReference type="PROSITE" id="PS00573">
    <property type="entry name" value="PYRIDINE_REDOX_2"/>
    <property type="match status" value="1"/>
</dbReference>
<keyword evidence="5 7" id="KW-0676">Redox-active center</keyword>
<dbReference type="SUPFAM" id="SSF51905">
    <property type="entry name" value="FAD/NAD(P)-binding domain"/>
    <property type="match status" value="1"/>
</dbReference>
<evidence type="ECO:0000256" key="2">
    <source>
        <dbReference type="ARBA" id="ARBA00022827"/>
    </source>
</evidence>
<comment type="cofactor">
    <cofactor evidence="8">
        <name>FAD</name>
        <dbReference type="ChEBI" id="CHEBI:57692"/>
    </cofactor>
    <text evidence="8">Binds 1 FAD per subunit.</text>
</comment>
<comment type="catalytic activity">
    <reaction evidence="6 7">
        <text>[thioredoxin]-dithiol + NADP(+) = [thioredoxin]-disulfide + NADPH + H(+)</text>
        <dbReference type="Rhea" id="RHEA:20345"/>
        <dbReference type="Rhea" id="RHEA-COMP:10698"/>
        <dbReference type="Rhea" id="RHEA-COMP:10700"/>
        <dbReference type="ChEBI" id="CHEBI:15378"/>
        <dbReference type="ChEBI" id="CHEBI:29950"/>
        <dbReference type="ChEBI" id="CHEBI:50058"/>
        <dbReference type="ChEBI" id="CHEBI:57783"/>
        <dbReference type="ChEBI" id="CHEBI:58349"/>
        <dbReference type="EC" id="1.8.1.9"/>
    </reaction>
</comment>
<dbReference type="Pfam" id="PF07992">
    <property type="entry name" value="Pyr_redox_2"/>
    <property type="match status" value="1"/>
</dbReference>
<dbReference type="InterPro" id="IPR050097">
    <property type="entry name" value="Ferredoxin-NADP_redctase_2"/>
</dbReference>
<evidence type="ECO:0000256" key="5">
    <source>
        <dbReference type="ARBA" id="ARBA00023284"/>
    </source>
</evidence>
<dbReference type="OrthoDB" id="9806179at2"/>
<dbReference type="PANTHER" id="PTHR48105">
    <property type="entry name" value="THIOREDOXIN REDUCTASE 1-RELATED-RELATED"/>
    <property type="match status" value="1"/>
</dbReference>
<evidence type="ECO:0000256" key="7">
    <source>
        <dbReference type="RuleBase" id="RU003880"/>
    </source>
</evidence>
<keyword evidence="2 7" id="KW-0274">FAD</keyword>
<dbReference type="NCBIfam" id="TIGR01292">
    <property type="entry name" value="TRX_reduct"/>
    <property type="match status" value="1"/>
</dbReference>
<dbReference type="EMBL" id="AP019307">
    <property type="protein sequence ID" value="BBH17397.1"/>
    <property type="molecule type" value="Genomic_DNA"/>
</dbReference>
<gene>
    <name evidence="10" type="primary">trxB</name>
    <name evidence="10" type="ORF">Back2_16840</name>
</gene>
<dbReference type="Gene3D" id="3.50.50.60">
    <property type="entry name" value="FAD/NAD(P)-binding domain"/>
    <property type="match status" value="2"/>
</dbReference>
<dbReference type="GO" id="GO:0005737">
    <property type="term" value="C:cytoplasm"/>
    <property type="evidence" value="ECO:0007669"/>
    <property type="project" value="InterPro"/>
</dbReference>
<dbReference type="GO" id="GO:0004791">
    <property type="term" value="F:thioredoxin-disulfide reductase (NADPH) activity"/>
    <property type="evidence" value="ECO:0007669"/>
    <property type="project" value="UniProtKB-UniRule"/>
</dbReference>
<evidence type="ECO:0000256" key="8">
    <source>
        <dbReference type="RuleBase" id="RU003881"/>
    </source>
</evidence>
<keyword evidence="3 7" id="KW-0560">Oxidoreductase</keyword>
<evidence type="ECO:0000256" key="1">
    <source>
        <dbReference type="ARBA" id="ARBA00022630"/>
    </source>
</evidence>
<dbReference type="RefSeq" id="WP_125568522.1">
    <property type="nucleotide sequence ID" value="NZ_AP019307.1"/>
</dbReference>
<dbReference type="PRINTS" id="PR00469">
    <property type="entry name" value="PNDRDTASEII"/>
</dbReference>
<evidence type="ECO:0000256" key="6">
    <source>
        <dbReference type="ARBA" id="ARBA00048132"/>
    </source>
</evidence>
<feature type="domain" description="FAD/NAD(P)-binding" evidence="9">
    <location>
        <begin position="6"/>
        <end position="294"/>
    </location>
</feature>
<comment type="similarity">
    <text evidence="7">Belongs to the class-II pyridine nucleotide-disulfide oxidoreductase family.</text>
</comment>
<keyword evidence="11" id="KW-1185">Reference proteome</keyword>
<keyword evidence="8" id="KW-0521">NADP</keyword>
<accession>A0A3G9IEQ2</accession>
<sequence>MSEPRNVIIIGSGPSGYTAAVYAARAALNPLVFEGSVTAGGALMNTTEVENFPGFRDGIMGPELMENMRAQAERFGAELIADDVIEVDLTGDIKIVKTAEATYEATAVILAMGSGYKKLGLPDEDRLSGRGVSWCATCDGFFFRNQHIAVVGGGDSALEEATFLSRFGSKVSLLVRRDELRGSKIMQDRAIADEKIEIVWNSAVDSLNGENGLDSVTLVDTVTGEKRELDATGLFIAIGHEPRSELIGGQVDLDDEGYVLTQPGSTATNLEGVFAAGDLVDHTYRQAVTAAGSGCAAALDAERWLAVREHHASQNRASAGNVPATA</sequence>
<keyword evidence="4" id="KW-1015">Disulfide bond</keyword>
<reference evidence="10 11" key="1">
    <citation type="submission" date="2018-11" db="EMBL/GenBank/DDBJ databases">
        <title>Complete genome sequence of Nocardioides baekrokdamisoli strain KCTC 39748.</title>
        <authorList>
            <person name="Kang S.W."/>
            <person name="Lee K.C."/>
            <person name="Kim K.K."/>
            <person name="Kim J.S."/>
            <person name="Kim D.S."/>
            <person name="Ko S.H."/>
            <person name="Yang S.H."/>
            <person name="Shin Y.K."/>
            <person name="Lee J.S."/>
        </authorList>
    </citation>
    <scope>NUCLEOTIDE SEQUENCE [LARGE SCALE GENOMIC DNA]</scope>
    <source>
        <strain evidence="10 11">KCTC 39748</strain>
    </source>
</reference>
<evidence type="ECO:0000256" key="3">
    <source>
        <dbReference type="ARBA" id="ARBA00023002"/>
    </source>
</evidence>
<protein>
    <recommendedName>
        <fullName evidence="7">Thioredoxin reductase</fullName>
        <ecNumber evidence="7">1.8.1.9</ecNumber>
    </recommendedName>
</protein>
<comment type="subunit">
    <text evidence="7">Homodimer.</text>
</comment>
<dbReference type="AlphaFoldDB" id="A0A3G9IEQ2"/>
<evidence type="ECO:0000313" key="10">
    <source>
        <dbReference type="EMBL" id="BBH17397.1"/>
    </source>
</evidence>
<dbReference type="InterPro" id="IPR036188">
    <property type="entry name" value="FAD/NAD-bd_sf"/>
</dbReference>
<dbReference type="InterPro" id="IPR023753">
    <property type="entry name" value="FAD/NAD-binding_dom"/>
</dbReference>
<dbReference type="GO" id="GO:0019430">
    <property type="term" value="P:removal of superoxide radicals"/>
    <property type="evidence" value="ECO:0007669"/>
    <property type="project" value="UniProtKB-UniRule"/>
</dbReference>